<protein>
    <submittedName>
        <fullName evidence="1">Uncharacterized protein</fullName>
    </submittedName>
</protein>
<reference evidence="1 2" key="1">
    <citation type="submission" date="2018-06" db="EMBL/GenBank/DDBJ databases">
        <title>Comparative genomics reveals the genomic features of Rhizophagus irregularis, R. cerebriforme, R. diaphanum and Gigaspora rosea, and their symbiotic lifestyle signature.</title>
        <authorList>
            <person name="Morin E."/>
            <person name="San Clemente H."/>
            <person name="Chen E.C.H."/>
            <person name="De La Providencia I."/>
            <person name="Hainaut M."/>
            <person name="Kuo A."/>
            <person name="Kohler A."/>
            <person name="Murat C."/>
            <person name="Tang N."/>
            <person name="Roy S."/>
            <person name="Loubradou J."/>
            <person name="Henrissat B."/>
            <person name="Grigoriev I.V."/>
            <person name="Corradi N."/>
            <person name="Roux C."/>
            <person name="Martin F.M."/>
        </authorList>
    </citation>
    <scope>NUCLEOTIDE SEQUENCE [LARGE SCALE GENOMIC DNA]</scope>
    <source>
        <strain evidence="1 2">DAOM 194757</strain>
    </source>
</reference>
<dbReference type="EMBL" id="QKWP01000071">
    <property type="protein sequence ID" value="RIB28272.1"/>
    <property type="molecule type" value="Genomic_DNA"/>
</dbReference>
<organism evidence="1 2">
    <name type="scientific">Gigaspora rosea</name>
    <dbReference type="NCBI Taxonomy" id="44941"/>
    <lineage>
        <taxon>Eukaryota</taxon>
        <taxon>Fungi</taxon>
        <taxon>Fungi incertae sedis</taxon>
        <taxon>Mucoromycota</taxon>
        <taxon>Glomeromycotina</taxon>
        <taxon>Glomeromycetes</taxon>
        <taxon>Diversisporales</taxon>
        <taxon>Gigasporaceae</taxon>
        <taxon>Gigaspora</taxon>
    </lineage>
</organism>
<dbReference type="AlphaFoldDB" id="A0A397W2K1"/>
<evidence type="ECO:0000313" key="2">
    <source>
        <dbReference type="Proteomes" id="UP000266673"/>
    </source>
</evidence>
<gene>
    <name evidence="1" type="ORF">C2G38_2158386</name>
</gene>
<proteinExistence type="predicted"/>
<evidence type="ECO:0000313" key="1">
    <source>
        <dbReference type="EMBL" id="RIB28272.1"/>
    </source>
</evidence>
<comment type="caution">
    <text evidence="1">The sequence shown here is derived from an EMBL/GenBank/DDBJ whole genome shotgun (WGS) entry which is preliminary data.</text>
</comment>
<keyword evidence="2" id="KW-1185">Reference proteome</keyword>
<name>A0A397W2K1_9GLOM</name>
<sequence>MALSKLNFCVNKNNKEHLDSIGLMCEDTDIEDIESSILADNTDSLNCSEISSQSSTILKSRNQFVLQSESLAIV</sequence>
<accession>A0A397W2K1</accession>
<dbReference type="Proteomes" id="UP000266673">
    <property type="component" value="Unassembled WGS sequence"/>
</dbReference>